<dbReference type="GO" id="GO:0004672">
    <property type="term" value="F:protein kinase activity"/>
    <property type="evidence" value="ECO:0007669"/>
    <property type="project" value="UniProtKB-ARBA"/>
</dbReference>
<name>A0A5F0KDQ8_9GAMM</name>
<dbReference type="InterPro" id="IPR008207">
    <property type="entry name" value="Sig_transdc_His_kin_Hpt_dom"/>
</dbReference>
<organism evidence="5 7">
    <name type="scientific">Aeromonas taiwanensis</name>
    <dbReference type="NCBI Taxonomy" id="633417"/>
    <lineage>
        <taxon>Bacteria</taxon>
        <taxon>Pseudomonadati</taxon>
        <taxon>Pseudomonadota</taxon>
        <taxon>Gammaproteobacteria</taxon>
        <taxon>Aeromonadales</taxon>
        <taxon>Aeromonadaceae</taxon>
        <taxon>Aeromonas</taxon>
    </lineage>
</organism>
<keyword evidence="1" id="KW-0902">Two-component regulatory system</keyword>
<dbReference type="PROSITE" id="PS50894">
    <property type="entry name" value="HPT"/>
    <property type="match status" value="1"/>
</dbReference>
<dbReference type="InterPro" id="IPR036641">
    <property type="entry name" value="HPT_dom_sf"/>
</dbReference>
<accession>A0A5F0KDQ8</accession>
<dbReference type="Proteomes" id="UP000297720">
    <property type="component" value="Unassembled WGS sequence"/>
</dbReference>
<evidence type="ECO:0000313" key="5">
    <source>
        <dbReference type="EMBL" id="TFF82429.1"/>
    </source>
</evidence>
<dbReference type="Pfam" id="PF01627">
    <property type="entry name" value="Hpt"/>
    <property type="match status" value="1"/>
</dbReference>
<evidence type="ECO:0000313" key="7">
    <source>
        <dbReference type="Proteomes" id="UP000297914"/>
    </source>
</evidence>
<dbReference type="GO" id="GO:0000160">
    <property type="term" value="P:phosphorelay signal transduction system"/>
    <property type="evidence" value="ECO:0007669"/>
    <property type="project" value="UniProtKB-KW"/>
</dbReference>
<keyword evidence="6" id="KW-1185">Reference proteome</keyword>
<evidence type="ECO:0000256" key="2">
    <source>
        <dbReference type="PROSITE-ProRule" id="PRU00110"/>
    </source>
</evidence>
<keyword evidence="2" id="KW-0597">Phosphoprotein</keyword>
<dbReference type="EMBL" id="QORL01000009">
    <property type="protein sequence ID" value="TFF78189.1"/>
    <property type="molecule type" value="Genomic_DNA"/>
</dbReference>
<evidence type="ECO:0000313" key="6">
    <source>
        <dbReference type="Proteomes" id="UP000297720"/>
    </source>
</evidence>
<dbReference type="AlphaFoldDB" id="A0A5F0KDQ8"/>
<dbReference type="RefSeq" id="WP_134695249.1">
    <property type="nucleotide sequence ID" value="NZ_QORJ01000010.1"/>
</dbReference>
<evidence type="ECO:0000256" key="1">
    <source>
        <dbReference type="ARBA" id="ARBA00023012"/>
    </source>
</evidence>
<gene>
    <name evidence="4" type="ORF">DRM93_06805</name>
    <name evidence="5" type="ORF">DRM94_06805</name>
</gene>
<evidence type="ECO:0000259" key="3">
    <source>
        <dbReference type="PROSITE" id="PS50894"/>
    </source>
</evidence>
<comment type="caution">
    <text evidence="5">The sequence shown here is derived from an EMBL/GenBank/DDBJ whole genome shotgun (WGS) entry which is preliminary data.</text>
</comment>
<reference evidence="5 7" key="1">
    <citation type="submission" date="2018-06" db="EMBL/GenBank/DDBJ databases">
        <title>Occurrence of a novel blaKPC-2- and qnrS2- harbouring IncP6 plasmid from Aeromonas taiwanensis isolates recovered from the river sediments.</title>
        <authorList>
            <person name="Zheng B."/>
            <person name="Yu X."/>
            <person name="Xiao Y."/>
        </authorList>
    </citation>
    <scope>NUCLEOTIDE SEQUENCE [LARGE SCALE GENOMIC DNA]</scope>
    <source>
        <strain evidence="4 6">1713</strain>
        <strain evidence="5 7">198</strain>
    </source>
</reference>
<evidence type="ECO:0000313" key="4">
    <source>
        <dbReference type="EMBL" id="TFF78189.1"/>
    </source>
</evidence>
<feature type="domain" description="HPt" evidence="3">
    <location>
        <begin position="29"/>
        <end position="122"/>
    </location>
</feature>
<dbReference type="EMBL" id="QORK01000009">
    <property type="protein sequence ID" value="TFF82429.1"/>
    <property type="molecule type" value="Genomic_DNA"/>
</dbReference>
<feature type="modified residue" description="Phosphohistidine" evidence="2">
    <location>
        <position position="68"/>
    </location>
</feature>
<sequence length="145" mass="16325">MNAHQFEQAHGVSQHHLNQDYVLELLADDLALVQSLLTNYLQMSPDEMAGLKRAIESADTALIKQHAHRLRGLLRYFGAQDLEDMLLEMEVTDTATEHGELQVSYQLFTEAARILTQEVQAWLDRLAPSSTCSEDDRRALACDSA</sequence>
<dbReference type="Proteomes" id="UP000297914">
    <property type="component" value="Unassembled WGS sequence"/>
</dbReference>
<proteinExistence type="predicted"/>
<dbReference type="SUPFAM" id="SSF47226">
    <property type="entry name" value="Histidine-containing phosphotransfer domain, HPT domain"/>
    <property type="match status" value="1"/>
</dbReference>
<protein>
    <submittedName>
        <fullName evidence="5">Hpt domain-containing protein</fullName>
    </submittedName>
</protein>
<dbReference type="Gene3D" id="1.20.120.160">
    <property type="entry name" value="HPT domain"/>
    <property type="match status" value="1"/>
</dbReference>